<sequence>MAYAIIAAWDAQMRVSRYNYVETEPEAIAIVDKLRGRGPNALPPVKQAPNAYYVLMPPPPAGTALFQHRARFWKADPVAKTVAFDAAACHAWQSKVTGRGIDAEADWRIDRVFSP</sequence>
<comment type="caution">
    <text evidence="2">The sequence shown here is derived from an EMBL/GenBank/DDBJ whole genome shotgun (WGS) entry which is preliminary data.</text>
</comment>
<evidence type="ECO:0000259" key="1">
    <source>
        <dbReference type="PROSITE" id="PS50197"/>
    </source>
</evidence>
<organism evidence="2">
    <name type="scientific">marine sediment metagenome</name>
    <dbReference type="NCBI Taxonomy" id="412755"/>
    <lineage>
        <taxon>unclassified sequences</taxon>
        <taxon>metagenomes</taxon>
        <taxon>ecological metagenomes</taxon>
    </lineage>
</organism>
<dbReference type="PROSITE" id="PS50197">
    <property type="entry name" value="BEACH"/>
    <property type="match status" value="1"/>
</dbReference>
<dbReference type="InterPro" id="IPR000409">
    <property type="entry name" value="BEACH_dom"/>
</dbReference>
<evidence type="ECO:0000313" key="2">
    <source>
        <dbReference type="EMBL" id="KKK49884.1"/>
    </source>
</evidence>
<dbReference type="AlphaFoldDB" id="A0A0F8Y6W8"/>
<feature type="domain" description="BEACH" evidence="1">
    <location>
        <begin position="1"/>
        <end position="115"/>
    </location>
</feature>
<protein>
    <recommendedName>
        <fullName evidence="1">BEACH domain-containing protein</fullName>
    </recommendedName>
</protein>
<proteinExistence type="predicted"/>
<name>A0A0F8Y6W8_9ZZZZ</name>
<dbReference type="EMBL" id="LAZR01068308">
    <property type="protein sequence ID" value="KKK49884.1"/>
    <property type="molecule type" value="Genomic_DNA"/>
</dbReference>
<gene>
    <name evidence="2" type="ORF">LCGC14_3130550</name>
</gene>
<feature type="non-terminal residue" evidence="2">
    <location>
        <position position="115"/>
    </location>
</feature>
<reference evidence="2" key="1">
    <citation type="journal article" date="2015" name="Nature">
        <title>Complex archaea that bridge the gap between prokaryotes and eukaryotes.</title>
        <authorList>
            <person name="Spang A."/>
            <person name="Saw J.H."/>
            <person name="Jorgensen S.L."/>
            <person name="Zaremba-Niedzwiedzka K."/>
            <person name="Martijn J."/>
            <person name="Lind A.E."/>
            <person name="van Eijk R."/>
            <person name="Schleper C."/>
            <person name="Guy L."/>
            <person name="Ettema T.J."/>
        </authorList>
    </citation>
    <scope>NUCLEOTIDE SEQUENCE</scope>
</reference>
<accession>A0A0F8Y6W8</accession>